<dbReference type="RefSeq" id="YP_009952054.1">
    <property type="nucleotide sequence ID" value="NC_051608.1"/>
</dbReference>
<feature type="domain" description="Gene 1 ring forming protein" evidence="1">
    <location>
        <begin position="12"/>
        <end position="44"/>
    </location>
</feature>
<dbReference type="KEGG" id="vg:60323593"/>
<evidence type="ECO:0000313" key="3">
    <source>
        <dbReference type="Proteomes" id="UP000326609"/>
    </source>
</evidence>
<protein>
    <recommendedName>
        <fullName evidence="1">Gene 1 ring forming protein domain-containing protein</fullName>
    </recommendedName>
</protein>
<dbReference type="Proteomes" id="UP000326609">
    <property type="component" value="Segment"/>
</dbReference>
<gene>
    <name evidence="2" type="primary">1</name>
    <name evidence="2" type="ORF">PBI_EKDILAM_1</name>
</gene>
<accession>A0A5J6TKT2</accession>
<dbReference type="InterPro" id="IPR056427">
    <property type="entry name" value="G1RFP_dom"/>
</dbReference>
<dbReference type="GeneID" id="60323593"/>
<evidence type="ECO:0000259" key="1">
    <source>
        <dbReference type="Pfam" id="PF24182"/>
    </source>
</evidence>
<proteinExistence type="predicted"/>
<reference evidence="2 3" key="1">
    <citation type="submission" date="2019-07" db="EMBL/GenBank/DDBJ databases">
        <authorList>
            <person name="Divens A.M."/>
            <person name="Garlena R.A."/>
            <person name="Russell D.A."/>
            <person name="Pope W.H."/>
            <person name="Jacobs-Sera D."/>
            <person name="Hatfull G.F."/>
        </authorList>
    </citation>
    <scope>NUCLEOTIDE SEQUENCE [LARGE SCALE GENOMIC DNA]</scope>
</reference>
<name>A0A5J6TKT2_9CAUD</name>
<evidence type="ECO:0000313" key="2">
    <source>
        <dbReference type="EMBL" id="QFG11425.1"/>
    </source>
</evidence>
<keyword evidence="3" id="KW-1185">Reference proteome</keyword>
<dbReference type="EMBL" id="MN234199">
    <property type="protein sequence ID" value="QFG11425.1"/>
    <property type="molecule type" value="Genomic_DNA"/>
</dbReference>
<dbReference type="Pfam" id="PF24182">
    <property type="entry name" value="G1RFP"/>
    <property type="match status" value="1"/>
</dbReference>
<sequence length="46" mass="5215">MIDTYRTQSRTAALNLALKCHEDGHQDDGATVMETAELFRDFIEAE</sequence>
<organism evidence="2 3">
    <name type="scientific">Mycobacterium phage Ekdilam</name>
    <dbReference type="NCBI Taxonomy" id="2599862"/>
    <lineage>
        <taxon>Viruses</taxon>
        <taxon>Duplodnaviria</taxon>
        <taxon>Heunggongvirae</taxon>
        <taxon>Uroviricota</taxon>
        <taxon>Caudoviricetes</taxon>
        <taxon>Weiservirinae</taxon>
        <taxon>Amginevirus</taxon>
        <taxon>Amginevirus ekdilam</taxon>
    </lineage>
</organism>